<feature type="compositionally biased region" description="Low complexity" evidence="1">
    <location>
        <begin position="11"/>
        <end position="23"/>
    </location>
</feature>
<evidence type="ECO:0000256" key="1">
    <source>
        <dbReference type="SAM" id="MobiDB-lite"/>
    </source>
</evidence>
<dbReference type="AlphaFoldDB" id="A0AAN7WDZ5"/>
<name>A0AAN7WDZ5_9PEZI</name>
<proteinExistence type="predicted"/>
<evidence type="ECO:0000313" key="2">
    <source>
        <dbReference type="EMBL" id="KAK5702079.1"/>
    </source>
</evidence>
<evidence type="ECO:0000313" key="3">
    <source>
        <dbReference type="Proteomes" id="UP001310594"/>
    </source>
</evidence>
<dbReference type="Proteomes" id="UP001310594">
    <property type="component" value="Unassembled WGS sequence"/>
</dbReference>
<accession>A0AAN7WDZ5</accession>
<gene>
    <name evidence="2" type="ORF">LTR97_004899</name>
</gene>
<feature type="compositionally biased region" description="Polar residues" evidence="1">
    <location>
        <begin position="1"/>
        <end position="10"/>
    </location>
</feature>
<comment type="caution">
    <text evidence="2">The sequence shown here is derived from an EMBL/GenBank/DDBJ whole genome shotgun (WGS) entry which is preliminary data.</text>
</comment>
<dbReference type="EMBL" id="JAVRQU010000006">
    <property type="protein sequence ID" value="KAK5702079.1"/>
    <property type="molecule type" value="Genomic_DNA"/>
</dbReference>
<feature type="region of interest" description="Disordered" evidence="1">
    <location>
        <begin position="1"/>
        <end position="27"/>
    </location>
</feature>
<reference evidence="2" key="1">
    <citation type="submission" date="2023-08" db="EMBL/GenBank/DDBJ databases">
        <title>Black Yeasts Isolated from many extreme environments.</title>
        <authorList>
            <person name="Coleine C."/>
            <person name="Stajich J.E."/>
            <person name="Selbmann L."/>
        </authorList>
    </citation>
    <scope>NUCLEOTIDE SEQUENCE</scope>
    <source>
        <strain evidence="2">CCFEE 5810</strain>
    </source>
</reference>
<protein>
    <submittedName>
        <fullName evidence="2">Uncharacterized protein</fullName>
    </submittedName>
</protein>
<sequence length="355" mass="40519">MRSMITQMPINRTTTPSTTNTNTQIPPLKFGMKSTRAQMRHDHPATRVTTDINREQTTVECMTNQMASLPSNLRDTQPTAPACVAHWLNKLPGELRNIVYRATYDALIADLTKRSRNGIYGPEVCGNDLLCARTHDSFSDLTIPTPVINELSQVNAQEQSQASKRHTTKLTKPCVPEAHSIWLAEYLPQIRRLCFRFTSVGDYHINHLPLVQRHGLHADSRVTVKAAPAGANQAPRGFHCHSIEPQSQTDHITDRGLHRGCSICEVLDLIERATEAHAFSRKAIDTMDMGMWWRPSLRTWWHHKLLSLQMPARQNFEIYGRDFMLDELRFDEHGHLEQMRLTGPLHLLDWARFPG</sequence>
<organism evidence="2 3">
    <name type="scientific">Elasticomyces elasticus</name>
    <dbReference type="NCBI Taxonomy" id="574655"/>
    <lineage>
        <taxon>Eukaryota</taxon>
        <taxon>Fungi</taxon>
        <taxon>Dikarya</taxon>
        <taxon>Ascomycota</taxon>
        <taxon>Pezizomycotina</taxon>
        <taxon>Dothideomycetes</taxon>
        <taxon>Dothideomycetidae</taxon>
        <taxon>Mycosphaerellales</taxon>
        <taxon>Teratosphaeriaceae</taxon>
        <taxon>Elasticomyces</taxon>
    </lineage>
</organism>